<dbReference type="SUPFAM" id="SSF56436">
    <property type="entry name" value="C-type lectin-like"/>
    <property type="match status" value="3"/>
</dbReference>
<keyword evidence="4" id="KW-1185">Reference proteome</keyword>
<dbReference type="PROSITE" id="PS50041">
    <property type="entry name" value="C_TYPE_LECTIN_2"/>
    <property type="match status" value="2"/>
</dbReference>
<evidence type="ECO:0000256" key="1">
    <source>
        <dbReference type="ARBA" id="ARBA00023157"/>
    </source>
</evidence>
<sequence length="315" mass="37696">MFLIFNLAFTVQKFTKCSLFSLYFIERGPAKFILVNAEQNWSEAQTTVKNRLENNEITKLLSTESWIGLFNFLWSLWSDQTQVTFKNWHEIQRFNSPESWLSLCLSTNTFREYHFIKILKNWAEAQRYCRENFHDLAAVEDQNENQKLLRTLTEQGLYVWIGLQEETSKWKWSKDNEHYYDKQNWSEAQSFCRSMYTDLATVQSRSENDEITKLLSTESWIGLFKLPWSLWSDQTQVTFKNWHKIQRFNSSESCGVVNTTTGMWWNIGCEEQHYFICQSFSYPKNTARFRLKFQSEADVHDPITQQQILKQVHHI</sequence>
<dbReference type="PANTHER" id="PTHR45784">
    <property type="entry name" value="C-TYPE LECTIN DOMAIN FAMILY 20 MEMBER A-RELATED"/>
    <property type="match status" value="1"/>
</dbReference>
<dbReference type="AlphaFoldDB" id="A0A8C5ESP9"/>
<reference evidence="3" key="2">
    <citation type="submission" date="2025-08" db="UniProtKB">
        <authorList>
            <consortium name="Ensembl"/>
        </authorList>
    </citation>
    <scope>IDENTIFICATION</scope>
</reference>
<reference evidence="3" key="3">
    <citation type="submission" date="2025-09" db="UniProtKB">
        <authorList>
            <consortium name="Ensembl"/>
        </authorList>
    </citation>
    <scope>IDENTIFICATION</scope>
</reference>
<dbReference type="PROSITE" id="PS00615">
    <property type="entry name" value="C_TYPE_LECTIN_1"/>
    <property type="match status" value="1"/>
</dbReference>
<dbReference type="SMART" id="SM00034">
    <property type="entry name" value="CLECT"/>
    <property type="match status" value="1"/>
</dbReference>
<dbReference type="PANTHER" id="PTHR45784:SF3">
    <property type="entry name" value="C-TYPE LECTIN DOMAIN FAMILY 4 MEMBER K-LIKE-RELATED"/>
    <property type="match status" value="1"/>
</dbReference>
<name>A0A8C5ESP9_GOUWI</name>
<feature type="domain" description="C-type lectin" evidence="2">
    <location>
        <begin position="113"/>
        <end position="180"/>
    </location>
</feature>
<dbReference type="Gene3D" id="3.10.100.10">
    <property type="entry name" value="Mannose-Binding Protein A, subunit A"/>
    <property type="match status" value="2"/>
</dbReference>
<feature type="domain" description="C-type lectin" evidence="2">
    <location>
        <begin position="181"/>
        <end position="278"/>
    </location>
</feature>
<dbReference type="InterPro" id="IPR016187">
    <property type="entry name" value="CTDL_fold"/>
</dbReference>
<evidence type="ECO:0000313" key="3">
    <source>
        <dbReference type="Ensembl" id="ENSGWIP00000025408.1"/>
    </source>
</evidence>
<reference evidence="3" key="1">
    <citation type="submission" date="2020-06" db="EMBL/GenBank/DDBJ databases">
        <authorList>
            <consortium name="Wellcome Sanger Institute Data Sharing"/>
        </authorList>
    </citation>
    <scope>NUCLEOTIDE SEQUENCE [LARGE SCALE GENOMIC DNA]</scope>
</reference>
<evidence type="ECO:0000259" key="2">
    <source>
        <dbReference type="PROSITE" id="PS50041"/>
    </source>
</evidence>
<dbReference type="Ensembl" id="ENSGWIT00000027766.1">
    <property type="protein sequence ID" value="ENSGWIP00000025408.1"/>
    <property type="gene ID" value="ENSGWIG00000013405.1"/>
</dbReference>
<accession>A0A8C5ESP9</accession>
<evidence type="ECO:0000313" key="4">
    <source>
        <dbReference type="Proteomes" id="UP000694680"/>
    </source>
</evidence>
<proteinExistence type="predicted"/>
<protein>
    <recommendedName>
        <fullName evidence="2">C-type lectin domain-containing protein</fullName>
    </recommendedName>
</protein>
<keyword evidence="1" id="KW-1015">Disulfide bond</keyword>
<dbReference type="Proteomes" id="UP000694680">
    <property type="component" value="Chromosome 11"/>
</dbReference>
<dbReference type="InterPro" id="IPR016186">
    <property type="entry name" value="C-type_lectin-like/link_sf"/>
</dbReference>
<dbReference type="InterPro" id="IPR001304">
    <property type="entry name" value="C-type_lectin-like"/>
</dbReference>
<dbReference type="Pfam" id="PF00059">
    <property type="entry name" value="Lectin_C"/>
    <property type="match status" value="2"/>
</dbReference>
<organism evidence="3 4">
    <name type="scientific">Gouania willdenowi</name>
    <name type="common">Blunt-snouted clingfish</name>
    <name type="synonym">Lepadogaster willdenowi</name>
    <dbReference type="NCBI Taxonomy" id="441366"/>
    <lineage>
        <taxon>Eukaryota</taxon>
        <taxon>Metazoa</taxon>
        <taxon>Chordata</taxon>
        <taxon>Craniata</taxon>
        <taxon>Vertebrata</taxon>
        <taxon>Euteleostomi</taxon>
        <taxon>Actinopterygii</taxon>
        <taxon>Neopterygii</taxon>
        <taxon>Teleostei</taxon>
        <taxon>Neoteleostei</taxon>
        <taxon>Acanthomorphata</taxon>
        <taxon>Ovalentaria</taxon>
        <taxon>Blenniimorphae</taxon>
        <taxon>Blenniiformes</taxon>
        <taxon>Gobiesocoidei</taxon>
        <taxon>Gobiesocidae</taxon>
        <taxon>Gobiesocinae</taxon>
        <taxon>Gouania</taxon>
    </lineage>
</organism>
<dbReference type="InterPro" id="IPR018378">
    <property type="entry name" value="C-type_lectin_CS"/>
</dbReference>